<sequence length="464" mass="53104">MAHLNSTYHDLARLVYKKLAKTNYPQPSESILTHLFENLFFTSLKTEEGQLIKVTVTFIDPADPDPSPPERIVADRWNYIHFRKRIPFTVKNIVKLSKAADPWSSSLAVYYDANNELYIWGMIDQAVHYQDFLNYETESGSEQPGFFQTSISDIGSIHVMLDYELIATLKQNTLISNYVDVFRKGTVNKILKSFSEPYKKAIRSYINKYYKDEDPKDWDEYIETSIIQSLSRILLKSQNYHHGGAFLMTPYKKAGLIVKHELSYDRLFKAIVNYIQLNISHYKYSNAIADQFSRDEKNLLPVSLYVSENVSEAQKNETSDEIKGAIRFISSLSCIDGLVVLTTDLKVKGFGTVIRSKPMPPYVYVAKSATVSDDKITAVSSNQFGTRHCSMFSYCWNNNGSLGFVISQDGDIRAITRVEDKLIIWENIKVQQFIKSDKISRPLHIKSDLGKQLTQPSTIVHREG</sequence>
<name>A0ACB5PVG9_9BACT</name>
<organism evidence="1 2">
    <name type="scientific">Hymenobacter qilianensis</name>
    <dbReference type="NCBI Taxonomy" id="1385715"/>
    <lineage>
        <taxon>Bacteria</taxon>
        <taxon>Pseudomonadati</taxon>
        <taxon>Bacteroidota</taxon>
        <taxon>Cytophagia</taxon>
        <taxon>Cytophagales</taxon>
        <taxon>Hymenobacteraceae</taxon>
        <taxon>Hymenobacter</taxon>
    </lineage>
</organism>
<keyword evidence="2" id="KW-1185">Reference proteome</keyword>
<proteinExistence type="predicted"/>
<dbReference type="Proteomes" id="UP000605392">
    <property type="component" value="Unassembled WGS sequence"/>
</dbReference>
<protein>
    <submittedName>
        <fullName evidence="1">Uncharacterized protein</fullName>
    </submittedName>
</protein>
<dbReference type="EMBL" id="BMFN01000003">
    <property type="protein sequence ID" value="GGF75438.1"/>
    <property type="molecule type" value="Genomic_DNA"/>
</dbReference>
<accession>A0ACB5PVG9</accession>
<gene>
    <name evidence="1" type="ORF">GCM10011375_33150</name>
</gene>
<evidence type="ECO:0000313" key="2">
    <source>
        <dbReference type="Proteomes" id="UP000605392"/>
    </source>
</evidence>
<comment type="caution">
    <text evidence="1">The sequence shown here is derived from an EMBL/GenBank/DDBJ whole genome shotgun (WGS) entry which is preliminary data.</text>
</comment>
<evidence type="ECO:0000313" key="1">
    <source>
        <dbReference type="EMBL" id="GGF75438.1"/>
    </source>
</evidence>
<reference evidence="1 2" key="1">
    <citation type="journal article" date="2019" name="Int. J. Syst. Evol. Microbiol.">
        <title>The Global Catalogue of Microorganisms (GCM) 10K type strain sequencing project: providing services to taxonomists for standard genome sequencing and annotation.</title>
        <authorList>
            <consortium name="The Broad Institute Genomics Platform"/>
            <consortium name="The Broad Institute Genome Sequencing Center for Infectious Disease"/>
            <person name="Wu L."/>
            <person name="Ma J."/>
        </authorList>
    </citation>
    <scope>NUCLEOTIDE SEQUENCE [LARGE SCALE GENOMIC DNA]</scope>
    <source>
        <strain evidence="1 2">CGMCC 1.12720</strain>
    </source>
</reference>